<dbReference type="EMBL" id="CAJVQB010092961">
    <property type="protein sequence ID" value="CAG8848656.1"/>
    <property type="molecule type" value="Genomic_DNA"/>
</dbReference>
<proteinExistence type="predicted"/>
<sequence length="69" mass="7977">MLSFNGSQDQSVILVVRNEDEHKASINHQALIKMNHNNKHPNIQYHSAIHYQEQNQQGDKGVGVQKWKD</sequence>
<keyword evidence="2" id="KW-1185">Reference proteome</keyword>
<comment type="caution">
    <text evidence="1">The sequence shown here is derived from an EMBL/GenBank/DDBJ whole genome shotgun (WGS) entry which is preliminary data.</text>
</comment>
<protein>
    <submittedName>
        <fullName evidence="1">26203_t:CDS:1</fullName>
    </submittedName>
</protein>
<organism evidence="1 2">
    <name type="scientific">Gigaspora margarita</name>
    <dbReference type="NCBI Taxonomy" id="4874"/>
    <lineage>
        <taxon>Eukaryota</taxon>
        <taxon>Fungi</taxon>
        <taxon>Fungi incertae sedis</taxon>
        <taxon>Mucoromycota</taxon>
        <taxon>Glomeromycotina</taxon>
        <taxon>Glomeromycetes</taxon>
        <taxon>Diversisporales</taxon>
        <taxon>Gigasporaceae</taxon>
        <taxon>Gigaspora</taxon>
    </lineage>
</organism>
<evidence type="ECO:0000313" key="1">
    <source>
        <dbReference type="EMBL" id="CAG8848656.1"/>
    </source>
</evidence>
<name>A0ABN7X5J7_GIGMA</name>
<reference evidence="1 2" key="1">
    <citation type="submission" date="2021-06" db="EMBL/GenBank/DDBJ databases">
        <authorList>
            <person name="Kallberg Y."/>
            <person name="Tangrot J."/>
            <person name="Rosling A."/>
        </authorList>
    </citation>
    <scope>NUCLEOTIDE SEQUENCE [LARGE SCALE GENOMIC DNA]</scope>
    <source>
        <strain evidence="1 2">120-4 pot B 10/14</strain>
    </source>
</reference>
<evidence type="ECO:0000313" key="2">
    <source>
        <dbReference type="Proteomes" id="UP000789901"/>
    </source>
</evidence>
<accession>A0ABN7X5J7</accession>
<gene>
    <name evidence="1" type="ORF">GMARGA_LOCUS39294</name>
</gene>
<dbReference type="Proteomes" id="UP000789901">
    <property type="component" value="Unassembled WGS sequence"/>
</dbReference>